<dbReference type="SUPFAM" id="SSF53328">
    <property type="entry name" value="Formyltransferase"/>
    <property type="match status" value="1"/>
</dbReference>
<evidence type="ECO:0000256" key="4">
    <source>
        <dbReference type="ARBA" id="ARBA00038440"/>
    </source>
</evidence>
<dbReference type="GO" id="GO:0005829">
    <property type="term" value="C:cytosol"/>
    <property type="evidence" value="ECO:0007669"/>
    <property type="project" value="TreeGrafter"/>
</dbReference>
<dbReference type="InterPro" id="IPR002376">
    <property type="entry name" value="Formyl_transf_N"/>
</dbReference>
<evidence type="ECO:0000256" key="5">
    <source>
        <dbReference type="ARBA" id="ARBA00047664"/>
    </source>
</evidence>
<feature type="binding site" evidence="6">
    <location>
        <position position="106"/>
    </location>
    <ligand>
        <name>(6R)-10-formyltetrahydrofolate</name>
        <dbReference type="ChEBI" id="CHEBI:195366"/>
    </ligand>
</feature>
<proteinExistence type="inferred from homology"/>
<dbReference type="UniPathway" id="UPA00074">
    <property type="reaction ID" value="UER00126"/>
</dbReference>
<dbReference type="PANTHER" id="PTHR43369">
    <property type="entry name" value="PHOSPHORIBOSYLGLYCINAMIDE FORMYLTRANSFERASE"/>
    <property type="match status" value="1"/>
</dbReference>
<dbReference type="HAMAP" id="MF_01930">
    <property type="entry name" value="PurN"/>
    <property type="match status" value="1"/>
</dbReference>
<gene>
    <name evidence="6 8" type="primary">purN</name>
    <name evidence="8" type="ORF">Llan_0529</name>
</gene>
<keyword evidence="2 6" id="KW-0808">Transferase</keyword>
<comment type="similarity">
    <text evidence="4 6">Belongs to the GART family.</text>
</comment>
<dbReference type="Pfam" id="PF00551">
    <property type="entry name" value="Formyl_trans_N"/>
    <property type="match status" value="1"/>
</dbReference>
<dbReference type="RefSeq" id="WP_028372249.1">
    <property type="nucleotide sequence ID" value="NZ_CAAAJD010000001.1"/>
</dbReference>
<dbReference type="InterPro" id="IPR036477">
    <property type="entry name" value="Formyl_transf_N_sf"/>
</dbReference>
<reference evidence="8 9" key="1">
    <citation type="submission" date="2015-11" db="EMBL/GenBank/DDBJ databases">
        <title>Genomic analysis of 38 Legionella species identifies large and diverse effector repertoires.</title>
        <authorList>
            <person name="Burstein D."/>
            <person name="Amaro F."/>
            <person name="Zusman T."/>
            <person name="Lifshitz Z."/>
            <person name="Cohen O."/>
            <person name="Gilbert J.A."/>
            <person name="Pupko T."/>
            <person name="Shuman H.A."/>
            <person name="Segal G."/>
        </authorList>
    </citation>
    <scope>NUCLEOTIDE SEQUENCE [LARGE SCALE GENOMIC DNA]</scope>
    <source>
        <strain evidence="8 9">ATCC 49751</strain>
    </source>
</reference>
<comment type="caution">
    <text evidence="8">The sequence shown here is derived from an EMBL/GenBank/DDBJ whole genome shotgun (WGS) entry which is preliminary data.</text>
</comment>
<dbReference type="NCBIfam" id="TIGR00639">
    <property type="entry name" value="PurN"/>
    <property type="match status" value="1"/>
</dbReference>
<feature type="binding site" evidence="6">
    <location>
        <begin position="12"/>
        <end position="14"/>
    </location>
    <ligand>
        <name>N(1)-(5-phospho-beta-D-ribosyl)glycinamide</name>
        <dbReference type="ChEBI" id="CHEBI:143788"/>
    </ligand>
</feature>
<evidence type="ECO:0000313" key="9">
    <source>
        <dbReference type="Proteomes" id="UP000054869"/>
    </source>
</evidence>
<evidence type="ECO:0000259" key="7">
    <source>
        <dbReference type="Pfam" id="PF00551"/>
    </source>
</evidence>
<keyword evidence="3 6" id="KW-0658">Purine biosynthesis</keyword>
<dbReference type="InterPro" id="IPR004607">
    <property type="entry name" value="GART"/>
</dbReference>
<dbReference type="EC" id="2.1.2.2" evidence="6"/>
<dbReference type="PROSITE" id="PS00373">
    <property type="entry name" value="GART"/>
    <property type="match status" value="1"/>
</dbReference>
<feature type="site" description="Raises pKa of active site His" evidence="6">
    <location>
        <position position="147"/>
    </location>
</feature>
<dbReference type="Gene3D" id="3.40.50.170">
    <property type="entry name" value="Formyl transferase, N-terminal domain"/>
    <property type="match status" value="1"/>
</dbReference>
<evidence type="ECO:0000256" key="1">
    <source>
        <dbReference type="ARBA" id="ARBA00005054"/>
    </source>
</evidence>
<dbReference type="InterPro" id="IPR001555">
    <property type="entry name" value="GART_AS"/>
</dbReference>
<keyword evidence="9" id="KW-1185">Reference proteome</keyword>
<dbReference type="PATRIC" id="fig|45067.4.peg.555"/>
<comment type="catalytic activity">
    <reaction evidence="5 6">
        <text>N(1)-(5-phospho-beta-D-ribosyl)glycinamide + (6R)-10-formyltetrahydrofolate = N(2)-formyl-N(1)-(5-phospho-beta-D-ribosyl)glycinamide + (6S)-5,6,7,8-tetrahydrofolate + H(+)</text>
        <dbReference type="Rhea" id="RHEA:15053"/>
        <dbReference type="ChEBI" id="CHEBI:15378"/>
        <dbReference type="ChEBI" id="CHEBI:57453"/>
        <dbReference type="ChEBI" id="CHEBI:143788"/>
        <dbReference type="ChEBI" id="CHEBI:147286"/>
        <dbReference type="ChEBI" id="CHEBI:195366"/>
        <dbReference type="EC" id="2.1.2.2"/>
    </reaction>
</comment>
<evidence type="ECO:0000256" key="6">
    <source>
        <dbReference type="HAMAP-Rule" id="MF_01930"/>
    </source>
</evidence>
<dbReference type="GO" id="GO:0006189">
    <property type="term" value="P:'de novo' IMP biosynthetic process"/>
    <property type="evidence" value="ECO:0007669"/>
    <property type="project" value="UniProtKB-UniRule"/>
</dbReference>
<dbReference type="EMBL" id="LNYI01000011">
    <property type="protein sequence ID" value="KTD23748.1"/>
    <property type="molecule type" value="Genomic_DNA"/>
</dbReference>
<name>A0A0W0VU22_9GAMM</name>
<dbReference type="eggNOG" id="COG0299">
    <property type="taxonomic scope" value="Bacteria"/>
</dbReference>
<dbReference type="CDD" id="cd08645">
    <property type="entry name" value="FMT_core_GART"/>
    <property type="match status" value="1"/>
</dbReference>
<comment type="function">
    <text evidence="6">Catalyzes the transfer of a formyl group from 10-formyltetrahydrofolate to 5-phospho-ribosyl-glycinamide (GAR), producing 5-phospho-ribosyl-N-formylglycinamide (FGAR) and tetrahydrofolate.</text>
</comment>
<feature type="domain" description="Formyl transferase N-terminal" evidence="7">
    <location>
        <begin position="3"/>
        <end position="184"/>
    </location>
</feature>
<protein>
    <recommendedName>
        <fullName evidence="6">Phosphoribosylglycinamide formyltransferase</fullName>
        <ecNumber evidence="6">2.1.2.2</ecNumber>
    </recommendedName>
    <alternativeName>
        <fullName evidence="6">5'-phosphoribosylglycinamide transformylase</fullName>
    </alternativeName>
    <alternativeName>
        <fullName evidence="6">GAR transformylase</fullName>
        <shortName evidence="6">GART</shortName>
    </alternativeName>
</protein>
<evidence type="ECO:0000256" key="2">
    <source>
        <dbReference type="ARBA" id="ARBA00022679"/>
    </source>
</evidence>
<organism evidence="8 9">
    <name type="scientific">Legionella lansingensis</name>
    <dbReference type="NCBI Taxonomy" id="45067"/>
    <lineage>
        <taxon>Bacteria</taxon>
        <taxon>Pseudomonadati</taxon>
        <taxon>Pseudomonadota</taxon>
        <taxon>Gammaproteobacteria</taxon>
        <taxon>Legionellales</taxon>
        <taxon>Legionellaceae</taxon>
        <taxon>Legionella</taxon>
    </lineage>
</organism>
<dbReference type="Proteomes" id="UP000054869">
    <property type="component" value="Unassembled WGS sequence"/>
</dbReference>
<evidence type="ECO:0000313" key="8">
    <source>
        <dbReference type="EMBL" id="KTD23748.1"/>
    </source>
</evidence>
<feature type="binding site" evidence="6">
    <location>
        <position position="64"/>
    </location>
    <ligand>
        <name>(6R)-10-formyltetrahydrofolate</name>
        <dbReference type="ChEBI" id="CHEBI:195366"/>
    </ligand>
</feature>
<dbReference type="GO" id="GO:0004644">
    <property type="term" value="F:phosphoribosylglycinamide formyltransferase activity"/>
    <property type="evidence" value="ECO:0007669"/>
    <property type="project" value="UniProtKB-UniRule"/>
</dbReference>
<comment type="pathway">
    <text evidence="1 6">Purine metabolism; IMP biosynthesis via de novo pathway; N(2)-formyl-N(1)-(5-phospho-D-ribosyl)glycinamide from N(1)-(5-phospho-D-ribosyl)glycinamide (10-formyl THF route): step 1/1.</text>
</comment>
<evidence type="ECO:0000256" key="3">
    <source>
        <dbReference type="ARBA" id="ARBA00022755"/>
    </source>
</evidence>
<dbReference type="STRING" id="45067.Llan_0529"/>
<feature type="binding site" evidence="6">
    <location>
        <begin position="89"/>
        <end position="92"/>
    </location>
    <ligand>
        <name>(6R)-10-formyltetrahydrofolate</name>
        <dbReference type="ChEBI" id="CHEBI:195366"/>
    </ligand>
</feature>
<dbReference type="PANTHER" id="PTHR43369:SF2">
    <property type="entry name" value="PHOSPHORIBOSYLGLYCINAMIDE FORMYLTRANSFERASE"/>
    <property type="match status" value="1"/>
</dbReference>
<dbReference type="OrthoDB" id="9806170at2"/>
<dbReference type="AlphaFoldDB" id="A0A0W0VU22"/>
<sequence length="194" mass="21368">MIRIGILGSTRGSNLNAIVDAINHQELAATIEVVISNKIDAPILERATNFGIKSVFANPEGLSRQAFDFYLSNLLKEHRVELVVLIGYMRILTPHFVANWQNRVINVHPSLLPAFSGLMDLAVHQAVLESKAMVTGCSVHYVTEIVDGGPLLVQKKCPVLQEDTPESLKLRVQQLEGKALVEAIHKCAEIEINV</sequence>
<feature type="active site" description="Proton donor" evidence="6">
    <location>
        <position position="108"/>
    </location>
</feature>
<accession>A0A0W0VU22</accession>